<comment type="caution">
    <text evidence="12">The sequence shown here is derived from an EMBL/GenBank/DDBJ whole genome shotgun (WGS) entry which is preliminary data.</text>
</comment>
<feature type="domain" description="GHMP kinase N-terminal" evidence="10">
    <location>
        <begin position="64"/>
        <end position="137"/>
    </location>
</feature>
<name>A0A2I1M3S4_9FIRM</name>
<dbReference type="InterPro" id="IPR020568">
    <property type="entry name" value="Ribosomal_Su5_D2-typ_SF"/>
</dbReference>
<keyword evidence="4 9" id="KW-0808">Transferase</keyword>
<dbReference type="RefSeq" id="WP_101540924.1">
    <property type="nucleotide sequence ID" value="NZ_PKGS01000010.1"/>
</dbReference>
<dbReference type="HAMAP" id="MF_00061">
    <property type="entry name" value="IspE"/>
    <property type="match status" value="1"/>
</dbReference>
<proteinExistence type="inferred from homology"/>
<reference evidence="12 13" key="1">
    <citation type="submission" date="2017-12" db="EMBL/GenBank/DDBJ databases">
        <title>Phylogenetic diversity of female urinary microbiome.</title>
        <authorList>
            <person name="Thomas-White K."/>
            <person name="Wolfe A.J."/>
        </authorList>
    </citation>
    <scope>NUCLEOTIDE SEQUENCE [LARGE SCALE GENOMIC DNA]</scope>
    <source>
        <strain evidence="12 13">UMB0119</strain>
    </source>
</reference>
<comment type="function">
    <text evidence="9">Catalyzes the phosphorylation of the position 2 hydroxy group of 4-diphosphocytidyl-2C-methyl-D-erythritol.</text>
</comment>
<evidence type="ECO:0000256" key="3">
    <source>
        <dbReference type="ARBA" id="ARBA00017473"/>
    </source>
</evidence>
<dbReference type="Pfam" id="PF00288">
    <property type="entry name" value="GHMP_kinases_N"/>
    <property type="match status" value="1"/>
</dbReference>
<evidence type="ECO:0000313" key="13">
    <source>
        <dbReference type="Proteomes" id="UP000234335"/>
    </source>
</evidence>
<evidence type="ECO:0000256" key="8">
    <source>
        <dbReference type="ARBA" id="ARBA00032554"/>
    </source>
</evidence>
<evidence type="ECO:0000256" key="4">
    <source>
        <dbReference type="ARBA" id="ARBA00022679"/>
    </source>
</evidence>
<keyword evidence="9" id="KW-0414">Isoprene biosynthesis</keyword>
<dbReference type="InterPro" id="IPR014721">
    <property type="entry name" value="Ribsml_uS5_D2-typ_fold_subgr"/>
</dbReference>
<dbReference type="AlphaFoldDB" id="A0A2I1M3S4"/>
<dbReference type="GO" id="GO:0050515">
    <property type="term" value="F:4-(cytidine 5'-diphospho)-2-C-methyl-D-erythritol kinase activity"/>
    <property type="evidence" value="ECO:0007669"/>
    <property type="project" value="UniProtKB-UniRule"/>
</dbReference>
<dbReference type="InterPro" id="IPR036554">
    <property type="entry name" value="GHMP_kinase_C_sf"/>
</dbReference>
<dbReference type="InterPro" id="IPR006204">
    <property type="entry name" value="GHMP_kinase_N_dom"/>
</dbReference>
<dbReference type="EC" id="2.7.1.148" evidence="2 9"/>
<dbReference type="NCBIfam" id="TIGR00154">
    <property type="entry name" value="ispE"/>
    <property type="match status" value="1"/>
</dbReference>
<dbReference type="Gene3D" id="3.30.230.10">
    <property type="match status" value="1"/>
</dbReference>
<dbReference type="Proteomes" id="UP000234335">
    <property type="component" value="Unassembled WGS sequence"/>
</dbReference>
<dbReference type="InterPro" id="IPR004424">
    <property type="entry name" value="IspE"/>
</dbReference>
<dbReference type="GO" id="GO:0016114">
    <property type="term" value="P:terpenoid biosynthetic process"/>
    <property type="evidence" value="ECO:0007669"/>
    <property type="project" value="UniProtKB-UniRule"/>
</dbReference>
<evidence type="ECO:0000256" key="1">
    <source>
        <dbReference type="ARBA" id="ARBA00009684"/>
    </source>
</evidence>
<evidence type="ECO:0000256" key="2">
    <source>
        <dbReference type="ARBA" id="ARBA00012052"/>
    </source>
</evidence>
<evidence type="ECO:0000259" key="10">
    <source>
        <dbReference type="Pfam" id="PF00288"/>
    </source>
</evidence>
<evidence type="ECO:0000256" key="7">
    <source>
        <dbReference type="ARBA" id="ARBA00022840"/>
    </source>
</evidence>
<dbReference type="PANTHER" id="PTHR43527">
    <property type="entry name" value="4-DIPHOSPHOCYTIDYL-2-C-METHYL-D-ERYTHRITOL KINASE, CHLOROPLASTIC"/>
    <property type="match status" value="1"/>
</dbReference>
<organism evidence="12 13">
    <name type="scientific">Anaerococcus octavius</name>
    <dbReference type="NCBI Taxonomy" id="54007"/>
    <lineage>
        <taxon>Bacteria</taxon>
        <taxon>Bacillati</taxon>
        <taxon>Bacillota</taxon>
        <taxon>Tissierellia</taxon>
        <taxon>Tissierellales</taxon>
        <taxon>Peptoniphilaceae</taxon>
        <taxon>Anaerococcus</taxon>
    </lineage>
</organism>
<feature type="binding site" evidence="9">
    <location>
        <begin position="91"/>
        <end position="101"/>
    </location>
    <ligand>
        <name>ATP</name>
        <dbReference type="ChEBI" id="CHEBI:30616"/>
    </ligand>
</feature>
<protein>
    <recommendedName>
        <fullName evidence="3 9">4-diphosphocytidyl-2-C-methyl-D-erythritol kinase</fullName>
        <shortName evidence="9">CMK</shortName>
        <ecNumber evidence="2 9">2.7.1.148</ecNumber>
    </recommendedName>
    <alternativeName>
        <fullName evidence="8 9">4-(cytidine-5'-diphospho)-2-C-methyl-D-erythritol kinase</fullName>
    </alternativeName>
</protein>
<dbReference type="GO" id="GO:0019288">
    <property type="term" value="P:isopentenyl diphosphate biosynthetic process, methylerythritol 4-phosphate pathway"/>
    <property type="evidence" value="ECO:0007669"/>
    <property type="project" value="UniProtKB-UniRule"/>
</dbReference>
<feature type="active site" evidence="9">
    <location>
        <position position="8"/>
    </location>
</feature>
<keyword evidence="7 9" id="KW-0067">ATP-binding</keyword>
<feature type="domain" description="GHMP kinase C-terminal" evidence="11">
    <location>
        <begin position="207"/>
        <end position="266"/>
    </location>
</feature>
<evidence type="ECO:0000256" key="9">
    <source>
        <dbReference type="HAMAP-Rule" id="MF_00061"/>
    </source>
</evidence>
<comment type="catalytic activity">
    <reaction evidence="9">
        <text>4-CDP-2-C-methyl-D-erythritol + ATP = 4-CDP-2-C-methyl-D-erythritol 2-phosphate + ADP + H(+)</text>
        <dbReference type="Rhea" id="RHEA:18437"/>
        <dbReference type="ChEBI" id="CHEBI:15378"/>
        <dbReference type="ChEBI" id="CHEBI:30616"/>
        <dbReference type="ChEBI" id="CHEBI:57823"/>
        <dbReference type="ChEBI" id="CHEBI:57919"/>
        <dbReference type="ChEBI" id="CHEBI:456216"/>
        <dbReference type="EC" id="2.7.1.148"/>
    </reaction>
</comment>
<evidence type="ECO:0000256" key="6">
    <source>
        <dbReference type="ARBA" id="ARBA00022777"/>
    </source>
</evidence>
<comment type="similarity">
    <text evidence="1 9">Belongs to the GHMP kinase family. IspE subfamily.</text>
</comment>
<dbReference type="PANTHER" id="PTHR43527:SF2">
    <property type="entry name" value="4-DIPHOSPHOCYTIDYL-2-C-METHYL-D-ERYTHRITOL KINASE, CHLOROPLASTIC"/>
    <property type="match status" value="1"/>
</dbReference>
<evidence type="ECO:0000313" key="12">
    <source>
        <dbReference type="EMBL" id="PKZ14767.1"/>
    </source>
</evidence>
<dbReference type="Gene3D" id="3.30.70.890">
    <property type="entry name" value="GHMP kinase, C-terminal domain"/>
    <property type="match status" value="1"/>
</dbReference>
<keyword evidence="13" id="KW-1185">Reference proteome</keyword>
<feature type="active site" evidence="9">
    <location>
        <position position="133"/>
    </location>
</feature>
<accession>A0A2I1M3S4</accession>
<dbReference type="InterPro" id="IPR013750">
    <property type="entry name" value="GHMP_kinase_C_dom"/>
</dbReference>
<dbReference type="PIRSF" id="PIRSF010376">
    <property type="entry name" value="IspE"/>
    <property type="match status" value="1"/>
</dbReference>
<evidence type="ECO:0000259" key="11">
    <source>
        <dbReference type="Pfam" id="PF08544"/>
    </source>
</evidence>
<dbReference type="SUPFAM" id="SSF55060">
    <property type="entry name" value="GHMP Kinase, C-terminal domain"/>
    <property type="match status" value="1"/>
</dbReference>
<dbReference type="EMBL" id="PKGS01000010">
    <property type="protein sequence ID" value="PKZ14767.1"/>
    <property type="molecule type" value="Genomic_DNA"/>
</dbReference>
<comment type="pathway">
    <text evidence="9">Isoprenoid biosynthesis; isopentenyl diphosphate biosynthesis via DXP pathway; isopentenyl diphosphate from 1-deoxy-D-xylulose 5-phosphate: step 3/6.</text>
</comment>
<sequence>MIRKCFAKINLTLDSLYKRSDGYHEIDTIMVRIGLFDELEIKANDSGDFNYSSNLNSICSVEDNLVYKVWDILKDKTNNPGVDVYLKKNIPLAAGLAGGSTDAAEMIKGLNELWQLNLSKKEMMDIGASIGADIPFFFEDSTSRARGIGEIIDPFKNRLDMKILLVNDGTEISSAEVYKRLDDYGHVENDLIIEKLKNGDHSAIFYFENVMEDVATDLFPHLLDIKSDFLDNNAEVCLISGSGASIFGIFMDDESLENAYIDMKDKYEFVKKVELI</sequence>
<keyword evidence="6 9" id="KW-0418">Kinase</keyword>
<keyword evidence="5 9" id="KW-0547">Nucleotide-binding</keyword>
<dbReference type="Pfam" id="PF08544">
    <property type="entry name" value="GHMP_kinases_C"/>
    <property type="match status" value="1"/>
</dbReference>
<dbReference type="SUPFAM" id="SSF54211">
    <property type="entry name" value="Ribosomal protein S5 domain 2-like"/>
    <property type="match status" value="1"/>
</dbReference>
<dbReference type="UniPathway" id="UPA00056">
    <property type="reaction ID" value="UER00094"/>
</dbReference>
<dbReference type="GO" id="GO:0005524">
    <property type="term" value="F:ATP binding"/>
    <property type="evidence" value="ECO:0007669"/>
    <property type="project" value="UniProtKB-UniRule"/>
</dbReference>
<gene>
    <name evidence="9 12" type="primary">ispE</name>
    <name evidence="12" type="ORF">CYJ34_08920</name>
</gene>
<evidence type="ECO:0000256" key="5">
    <source>
        <dbReference type="ARBA" id="ARBA00022741"/>
    </source>
</evidence>